<dbReference type="EMBL" id="LNQE01001817">
    <property type="protein sequence ID" value="KUG05383.1"/>
    <property type="molecule type" value="Genomic_DNA"/>
</dbReference>
<protein>
    <submittedName>
        <fullName evidence="1">Uncharacterized protein</fullName>
    </submittedName>
</protein>
<accession>A0A0W8E9P5</accession>
<sequence length="51" mass="6196">MPHYLRKSHAIISYFIVSYTIEKVQEAVYIFKHFVKGQTFLKRCFAFYFKA</sequence>
<proteinExistence type="predicted"/>
<name>A0A0W8E9P5_9ZZZZ</name>
<reference evidence="1" key="1">
    <citation type="journal article" date="2015" name="Proc. Natl. Acad. Sci. U.S.A.">
        <title>Networks of energetic and metabolic interactions define dynamics in microbial communities.</title>
        <authorList>
            <person name="Embree M."/>
            <person name="Liu J.K."/>
            <person name="Al-Bassam M.M."/>
            <person name="Zengler K."/>
        </authorList>
    </citation>
    <scope>NUCLEOTIDE SEQUENCE</scope>
</reference>
<comment type="caution">
    <text evidence="1">The sequence shown here is derived from an EMBL/GenBank/DDBJ whole genome shotgun (WGS) entry which is preliminary data.</text>
</comment>
<gene>
    <name evidence="1" type="ORF">ASZ90_017188</name>
</gene>
<organism evidence="1">
    <name type="scientific">hydrocarbon metagenome</name>
    <dbReference type="NCBI Taxonomy" id="938273"/>
    <lineage>
        <taxon>unclassified sequences</taxon>
        <taxon>metagenomes</taxon>
        <taxon>ecological metagenomes</taxon>
    </lineage>
</organism>
<dbReference type="AlphaFoldDB" id="A0A0W8E9P5"/>
<evidence type="ECO:0000313" key="1">
    <source>
        <dbReference type="EMBL" id="KUG05383.1"/>
    </source>
</evidence>